<protein>
    <recommendedName>
        <fullName evidence="3">MaoC family dehydratase</fullName>
    </recommendedName>
</protein>
<name>A0ABT4MZF9_GORRU</name>
<sequence>MTDTTDLIGLRVPGGTYQLAGYENRILRDTVYAEESAHVHPIAAFIAAQRGMGVTVDEFFTLLHSSIDDGPVLAETTIELLDDMVTDRRYDVDGGVENVVRKQGSAFGAFDLVTCAFRLLDGDDVVARVTNVYAIRRKESR</sequence>
<organism evidence="1 2">
    <name type="scientific">Gordonia rubripertincta</name>
    <name type="common">Rhodococcus corallinus</name>
    <dbReference type="NCBI Taxonomy" id="36822"/>
    <lineage>
        <taxon>Bacteria</taxon>
        <taxon>Bacillati</taxon>
        <taxon>Actinomycetota</taxon>
        <taxon>Actinomycetes</taxon>
        <taxon>Mycobacteriales</taxon>
        <taxon>Gordoniaceae</taxon>
        <taxon>Gordonia</taxon>
    </lineage>
</organism>
<gene>
    <name evidence="1" type="ORF">O4213_15725</name>
</gene>
<dbReference type="Proteomes" id="UP001067235">
    <property type="component" value="Unassembled WGS sequence"/>
</dbReference>
<dbReference type="EMBL" id="JAPWIE010000004">
    <property type="protein sequence ID" value="MCZ4551441.1"/>
    <property type="molecule type" value="Genomic_DNA"/>
</dbReference>
<evidence type="ECO:0000313" key="2">
    <source>
        <dbReference type="Proteomes" id="UP001067235"/>
    </source>
</evidence>
<evidence type="ECO:0008006" key="3">
    <source>
        <dbReference type="Google" id="ProtNLM"/>
    </source>
</evidence>
<evidence type="ECO:0000313" key="1">
    <source>
        <dbReference type="EMBL" id="MCZ4551441.1"/>
    </source>
</evidence>
<comment type="caution">
    <text evidence="1">The sequence shown here is derived from an EMBL/GenBank/DDBJ whole genome shotgun (WGS) entry which is preliminary data.</text>
</comment>
<proteinExistence type="predicted"/>
<dbReference type="RefSeq" id="WP_301572273.1">
    <property type="nucleotide sequence ID" value="NZ_JAPWIE010000004.1"/>
</dbReference>
<accession>A0ABT4MZF9</accession>
<reference evidence="1" key="1">
    <citation type="submission" date="2022-12" db="EMBL/GenBank/DDBJ databases">
        <authorList>
            <person name="Krivoruchko A.V."/>
            <person name="Elkin A."/>
        </authorList>
    </citation>
    <scope>NUCLEOTIDE SEQUENCE</scope>
    <source>
        <strain evidence="1">IEGM 1388</strain>
    </source>
</reference>
<keyword evidence="2" id="KW-1185">Reference proteome</keyword>